<dbReference type="Proteomes" id="UP001465976">
    <property type="component" value="Unassembled WGS sequence"/>
</dbReference>
<comment type="caution">
    <text evidence="1">The sequence shown here is derived from an EMBL/GenBank/DDBJ whole genome shotgun (WGS) entry which is preliminary data.</text>
</comment>
<evidence type="ECO:0000313" key="1">
    <source>
        <dbReference type="EMBL" id="KAL0574359.1"/>
    </source>
</evidence>
<accession>A0ABR3FG98</accession>
<proteinExistence type="predicted"/>
<name>A0ABR3FG98_9AGAR</name>
<evidence type="ECO:0000313" key="2">
    <source>
        <dbReference type="Proteomes" id="UP001465976"/>
    </source>
</evidence>
<keyword evidence="2" id="KW-1185">Reference proteome</keyword>
<reference evidence="1 2" key="1">
    <citation type="submission" date="2024-02" db="EMBL/GenBank/DDBJ databases">
        <title>A draft genome for the cacao thread blight pathogen Marasmius crinis-equi.</title>
        <authorList>
            <person name="Cohen S.P."/>
            <person name="Baruah I.K."/>
            <person name="Amoako-Attah I."/>
            <person name="Bukari Y."/>
            <person name="Meinhardt L.W."/>
            <person name="Bailey B.A."/>
        </authorList>
    </citation>
    <scope>NUCLEOTIDE SEQUENCE [LARGE SCALE GENOMIC DNA]</scope>
    <source>
        <strain evidence="1 2">GH-76</strain>
    </source>
</reference>
<protein>
    <submittedName>
        <fullName evidence="1">Uncharacterized protein</fullName>
    </submittedName>
</protein>
<organism evidence="1 2">
    <name type="scientific">Marasmius crinis-equi</name>
    <dbReference type="NCBI Taxonomy" id="585013"/>
    <lineage>
        <taxon>Eukaryota</taxon>
        <taxon>Fungi</taxon>
        <taxon>Dikarya</taxon>
        <taxon>Basidiomycota</taxon>
        <taxon>Agaricomycotina</taxon>
        <taxon>Agaricomycetes</taxon>
        <taxon>Agaricomycetidae</taxon>
        <taxon>Agaricales</taxon>
        <taxon>Marasmiineae</taxon>
        <taxon>Marasmiaceae</taxon>
        <taxon>Marasmius</taxon>
    </lineage>
</organism>
<sequence>MRWMHHRAPDFSRYYSLGKRFSSSASFPHPNSGPRTVAFQDTKPKFSPNQFLQEIQEGALEDIYHNPHTKKFSLTFLRSASALDLYQRLKNGMMKMHFPSDFRLLEASPLTARLVAGVGHENMSRILRLRVPHASFGRYMSTDERYVNSVVQKFGTWRKIDRVVHKDASDLHIHYNNIRSALQAKTAGFRASKDLPLDIEYSPSGDPCDNSPSRPSLFDRVLVKNVPEEMTLRGVVSLLQPDLGRFRSIDKEKEGPGYAISFCTHAAASRFLDTAIEKYPHERGLEGIQVMAYGFSLPWSRHLLAAVELGATRTVVLNGVTDNRVFSIDSVTKDFEAFGTPYLVSWNPERIHITFSDVAHACKAISRLRFVTKTRPSFAKYAGHNLTISFAPDPDTPSMPMADLQPFHLGQIRTADS</sequence>
<dbReference type="EMBL" id="JBAHYK010000405">
    <property type="protein sequence ID" value="KAL0574359.1"/>
    <property type="molecule type" value="Genomic_DNA"/>
</dbReference>
<gene>
    <name evidence="1" type="ORF">V5O48_007601</name>
</gene>